<reference evidence="2" key="1">
    <citation type="journal article" date="2023" name="Mol. Phylogenet. Evol.">
        <title>Genome-scale phylogeny and comparative genomics of the fungal order Sordariales.</title>
        <authorList>
            <person name="Hensen N."/>
            <person name="Bonometti L."/>
            <person name="Westerberg I."/>
            <person name="Brannstrom I.O."/>
            <person name="Guillou S."/>
            <person name="Cros-Aarteil S."/>
            <person name="Calhoun S."/>
            <person name="Haridas S."/>
            <person name="Kuo A."/>
            <person name="Mondo S."/>
            <person name="Pangilinan J."/>
            <person name="Riley R."/>
            <person name="LaButti K."/>
            <person name="Andreopoulos B."/>
            <person name="Lipzen A."/>
            <person name="Chen C."/>
            <person name="Yan M."/>
            <person name="Daum C."/>
            <person name="Ng V."/>
            <person name="Clum A."/>
            <person name="Steindorff A."/>
            <person name="Ohm R.A."/>
            <person name="Martin F."/>
            <person name="Silar P."/>
            <person name="Natvig D.O."/>
            <person name="Lalanne C."/>
            <person name="Gautier V."/>
            <person name="Ament-Velasquez S.L."/>
            <person name="Kruys A."/>
            <person name="Hutchinson M.I."/>
            <person name="Powell A.J."/>
            <person name="Barry K."/>
            <person name="Miller A.N."/>
            <person name="Grigoriev I.V."/>
            <person name="Debuchy R."/>
            <person name="Gladieux P."/>
            <person name="Hiltunen Thoren M."/>
            <person name="Johannesson H."/>
        </authorList>
    </citation>
    <scope>NUCLEOTIDE SEQUENCE</scope>
    <source>
        <strain evidence="2">FGSC 1904</strain>
    </source>
</reference>
<dbReference type="EMBL" id="JAUTDP010000002">
    <property type="protein sequence ID" value="KAK3401518.1"/>
    <property type="molecule type" value="Genomic_DNA"/>
</dbReference>
<evidence type="ECO:0000313" key="2">
    <source>
        <dbReference type="EMBL" id="KAK3401518.1"/>
    </source>
</evidence>
<evidence type="ECO:0000313" key="3">
    <source>
        <dbReference type="Proteomes" id="UP001281003"/>
    </source>
</evidence>
<name>A0AAE0PK61_SORBR</name>
<feature type="region of interest" description="Disordered" evidence="1">
    <location>
        <begin position="97"/>
        <end position="147"/>
    </location>
</feature>
<dbReference type="AlphaFoldDB" id="A0AAE0PK61"/>
<feature type="compositionally biased region" description="Polar residues" evidence="1">
    <location>
        <begin position="123"/>
        <end position="135"/>
    </location>
</feature>
<gene>
    <name evidence="2" type="ORF">B0T20DRAFT_116400</name>
</gene>
<evidence type="ECO:0000256" key="1">
    <source>
        <dbReference type="SAM" id="MobiDB-lite"/>
    </source>
</evidence>
<proteinExistence type="predicted"/>
<reference evidence="2" key="2">
    <citation type="submission" date="2023-07" db="EMBL/GenBank/DDBJ databases">
        <authorList>
            <consortium name="Lawrence Berkeley National Laboratory"/>
            <person name="Haridas S."/>
            <person name="Hensen N."/>
            <person name="Bonometti L."/>
            <person name="Westerberg I."/>
            <person name="Brannstrom I.O."/>
            <person name="Guillou S."/>
            <person name="Cros-Aarteil S."/>
            <person name="Calhoun S."/>
            <person name="Kuo A."/>
            <person name="Mondo S."/>
            <person name="Pangilinan J."/>
            <person name="Riley R."/>
            <person name="LaButti K."/>
            <person name="Andreopoulos B."/>
            <person name="Lipzen A."/>
            <person name="Chen C."/>
            <person name="Yanf M."/>
            <person name="Daum C."/>
            <person name="Ng V."/>
            <person name="Clum A."/>
            <person name="Steindorff A."/>
            <person name="Ohm R."/>
            <person name="Martin F."/>
            <person name="Silar P."/>
            <person name="Natvig D."/>
            <person name="Lalanne C."/>
            <person name="Gautier V."/>
            <person name="Ament-velasquez S.L."/>
            <person name="Kruys A."/>
            <person name="Hutchinson M.I."/>
            <person name="Powell A.J."/>
            <person name="Barry K."/>
            <person name="Miller A.N."/>
            <person name="Grigoriev I.V."/>
            <person name="Debuchy R."/>
            <person name="Gladieux P."/>
            <person name="Thoren M.H."/>
            <person name="Johannesson H."/>
        </authorList>
    </citation>
    <scope>NUCLEOTIDE SEQUENCE</scope>
    <source>
        <strain evidence="2">FGSC 1904</strain>
    </source>
</reference>
<accession>A0AAE0PK61</accession>
<comment type="caution">
    <text evidence="2">The sequence shown here is derived from an EMBL/GenBank/DDBJ whole genome shotgun (WGS) entry which is preliminary data.</text>
</comment>
<dbReference type="Proteomes" id="UP001281003">
    <property type="component" value="Unassembled WGS sequence"/>
</dbReference>
<sequence>MVKPQHLHHRRFPFEKRKHVRVLKRRNRLPVLAKVALAVDAWSIEPKGQTPVPRARISPAAFAFFVVVVGLDVFPAKRVSNISTLLTNLAECHRKQAGRNRGGCDPRIWGNGPPSTRGHARLNLSNAGSKDQCNPSIPRLTGPQAML</sequence>
<protein>
    <submittedName>
        <fullName evidence="2">Uncharacterized protein</fullName>
    </submittedName>
</protein>
<keyword evidence="3" id="KW-1185">Reference proteome</keyword>
<organism evidence="2 3">
    <name type="scientific">Sordaria brevicollis</name>
    <dbReference type="NCBI Taxonomy" id="83679"/>
    <lineage>
        <taxon>Eukaryota</taxon>
        <taxon>Fungi</taxon>
        <taxon>Dikarya</taxon>
        <taxon>Ascomycota</taxon>
        <taxon>Pezizomycotina</taxon>
        <taxon>Sordariomycetes</taxon>
        <taxon>Sordariomycetidae</taxon>
        <taxon>Sordariales</taxon>
        <taxon>Sordariaceae</taxon>
        <taxon>Sordaria</taxon>
    </lineage>
</organism>